<sequence length="307" mass="30996">MDTPARLAVVALGLAAVFGAAVGVGAAVGPMGAPEPHAGATPTPGAPAGVPTGAGYGGLAVADSGYVLDLLDEQLPAGTATLAFRVLGPDGAPVVDYDVEHVEDLHLIAVRRDLSGYQRAYPVLGPDGTWQVPLELTPGSWRVVTDSTPSALGRNLTLGSDLSVPGELAPAPLPDPAAVAEVDGYTVVLTGEPVAGGESELTFSVSRDGRPVTDLQPYLGSFGTLVALRAGDLAYLHVHPTEPPEGTTATAGPHKTFVATVPSAGTYRLFLDFRHGGAVHTAAFTVRVGTSEASTTPDQPAGHGHGG</sequence>
<reference evidence="1 2" key="1">
    <citation type="submission" date="2017-09" db="EMBL/GenBank/DDBJ databases">
        <authorList>
            <person name="Ehlers B."/>
            <person name="Leendertz F.H."/>
        </authorList>
    </citation>
    <scope>NUCLEOTIDE SEQUENCE [LARGE SCALE GENOMIC DNA]</scope>
    <source>
        <strain evidence="1 2">DSM 46844</strain>
    </source>
</reference>
<organism evidence="1 2">
    <name type="scientific">Geodermatophilus sabuli</name>
    <dbReference type="NCBI Taxonomy" id="1564158"/>
    <lineage>
        <taxon>Bacteria</taxon>
        <taxon>Bacillati</taxon>
        <taxon>Actinomycetota</taxon>
        <taxon>Actinomycetes</taxon>
        <taxon>Geodermatophilales</taxon>
        <taxon>Geodermatophilaceae</taxon>
        <taxon>Geodermatophilus</taxon>
    </lineage>
</organism>
<dbReference type="OrthoDB" id="128043at2"/>
<dbReference type="RefSeq" id="WP_097206207.1">
    <property type="nucleotide sequence ID" value="NZ_JACHXB010000004.1"/>
</dbReference>
<dbReference type="EMBL" id="OBDO01000003">
    <property type="protein sequence ID" value="SNX96206.1"/>
    <property type="molecule type" value="Genomic_DNA"/>
</dbReference>
<gene>
    <name evidence="1" type="ORF">SAMN06893097_103375</name>
</gene>
<dbReference type="AlphaFoldDB" id="A0A285EDP8"/>
<evidence type="ECO:0008006" key="3">
    <source>
        <dbReference type="Google" id="ProtNLM"/>
    </source>
</evidence>
<keyword evidence="2" id="KW-1185">Reference proteome</keyword>
<proteinExistence type="predicted"/>
<protein>
    <recommendedName>
        <fullName evidence="3">Heavy-metal-associated domain-containing protein</fullName>
    </recommendedName>
</protein>
<evidence type="ECO:0000313" key="1">
    <source>
        <dbReference type="EMBL" id="SNX96206.1"/>
    </source>
</evidence>
<dbReference type="Proteomes" id="UP000219514">
    <property type="component" value="Unassembled WGS sequence"/>
</dbReference>
<accession>A0A285EDP8</accession>
<name>A0A285EDP8_9ACTN</name>
<evidence type="ECO:0000313" key="2">
    <source>
        <dbReference type="Proteomes" id="UP000219514"/>
    </source>
</evidence>